<keyword evidence="2" id="KW-1185">Reference proteome</keyword>
<comment type="caution">
    <text evidence="1">The sequence shown here is derived from an EMBL/GenBank/DDBJ whole genome shotgun (WGS) entry which is preliminary data.</text>
</comment>
<evidence type="ECO:0000313" key="1">
    <source>
        <dbReference type="EMBL" id="PTQ13092.1"/>
    </source>
</evidence>
<organism evidence="1 2">
    <name type="scientific">Sphingomonas oleivorans</name>
    <dbReference type="NCBI Taxonomy" id="1735121"/>
    <lineage>
        <taxon>Bacteria</taxon>
        <taxon>Pseudomonadati</taxon>
        <taxon>Pseudomonadota</taxon>
        <taxon>Alphaproteobacteria</taxon>
        <taxon>Sphingomonadales</taxon>
        <taxon>Sphingomonadaceae</taxon>
        <taxon>Sphingomonas</taxon>
    </lineage>
</organism>
<keyword evidence="1" id="KW-0418">Kinase</keyword>
<dbReference type="InterPro" id="IPR007729">
    <property type="entry name" value="DGOK"/>
</dbReference>
<dbReference type="AlphaFoldDB" id="A0A2T5G1S6"/>
<name>A0A2T5G1S6_9SPHN</name>
<gene>
    <name evidence="1" type="ORF">CLG96_02855</name>
</gene>
<dbReference type="InterPro" id="IPR042258">
    <property type="entry name" value="DGOK_N"/>
</dbReference>
<dbReference type="Gene3D" id="3.30.420.310">
    <property type="entry name" value="2-keto-3-deoxy-galactonokinase, C-terminal domain"/>
    <property type="match status" value="1"/>
</dbReference>
<accession>A0A2T5G1S6</accession>
<dbReference type="EMBL" id="NWBU01000004">
    <property type="protein sequence ID" value="PTQ13092.1"/>
    <property type="molecule type" value="Genomic_DNA"/>
</dbReference>
<dbReference type="Gene3D" id="3.30.420.300">
    <property type="entry name" value="2-keto-3-deoxy-galactonokinase, substrate binding domain"/>
    <property type="match status" value="1"/>
</dbReference>
<proteinExistence type="predicted"/>
<dbReference type="RefSeq" id="WP_107966328.1">
    <property type="nucleotide sequence ID" value="NZ_NWBU01000004.1"/>
</dbReference>
<keyword evidence="1" id="KW-0808">Transferase</keyword>
<dbReference type="GO" id="GO:0034194">
    <property type="term" value="P:D-galactonate catabolic process"/>
    <property type="evidence" value="ECO:0007669"/>
    <property type="project" value="InterPro"/>
</dbReference>
<reference evidence="1 2" key="1">
    <citation type="submission" date="2017-09" db="EMBL/GenBank/DDBJ databases">
        <title>Sphingomonas panjinensis sp.nov., isolated from oil-contaminated soil.</title>
        <authorList>
            <person name="Wang L."/>
            <person name="Chen L."/>
        </authorList>
    </citation>
    <scope>NUCLEOTIDE SEQUENCE [LARGE SCALE GENOMIC DNA]</scope>
    <source>
        <strain evidence="1 2">FW-11</strain>
    </source>
</reference>
<dbReference type="InterPro" id="IPR042257">
    <property type="entry name" value="DGOK_C"/>
</dbReference>
<protein>
    <submittedName>
        <fullName evidence="1">2-dehydro-3-deoxygalactonokinase</fullName>
    </submittedName>
</protein>
<sequence>MSGPGEVILGDWGTSRLRLFRMRGEEIVDRADGPGIGALNGTPAAALVAAVAPWRGEGAMSVTLCGMVGSRNGLVEVPYAACPATLAEWREATLSLSIEGLDIMIAPGLKTRNWLGAPDVMRGEETQIFGAIAGDPALGRGRHLIVLPGTHSKWAAIVDGRVERFHTFPTGEFFALLRDHSTLARAGAREEGRDEGFDTGLARSAEFDGLLAAIFEARSAQLLDGRSHGWALGYLSGLLLGHEAGEGLRLLGDRPERILMIGDPGLTALYRRAFAARGIQTLDLDGNGCSIAGLIALQSSGKESH</sequence>
<evidence type="ECO:0000313" key="2">
    <source>
        <dbReference type="Proteomes" id="UP000244162"/>
    </source>
</evidence>
<dbReference type="GO" id="GO:0008671">
    <property type="term" value="F:2-dehydro-3-deoxygalactonokinase activity"/>
    <property type="evidence" value="ECO:0007669"/>
    <property type="project" value="InterPro"/>
</dbReference>
<dbReference type="Proteomes" id="UP000244162">
    <property type="component" value="Unassembled WGS sequence"/>
</dbReference>
<dbReference type="OrthoDB" id="256574at2"/>
<dbReference type="Pfam" id="PF05035">
    <property type="entry name" value="DGOK"/>
    <property type="match status" value="1"/>
</dbReference>